<name>A0AB34ILK4_PRYPA</name>
<dbReference type="Proteomes" id="UP001515480">
    <property type="component" value="Unassembled WGS sequence"/>
</dbReference>
<reference evidence="1 2" key="1">
    <citation type="journal article" date="2024" name="Science">
        <title>Giant polyketide synthase enzymes in the biosynthesis of giant marine polyether toxins.</title>
        <authorList>
            <person name="Fallon T.R."/>
            <person name="Shende V.V."/>
            <person name="Wierzbicki I.H."/>
            <person name="Pendleton A.L."/>
            <person name="Watervoot N.F."/>
            <person name="Auber R.P."/>
            <person name="Gonzalez D.J."/>
            <person name="Wisecaver J.H."/>
            <person name="Moore B.S."/>
        </authorList>
    </citation>
    <scope>NUCLEOTIDE SEQUENCE [LARGE SCALE GENOMIC DNA]</scope>
    <source>
        <strain evidence="1 2">12B1</strain>
    </source>
</reference>
<comment type="caution">
    <text evidence="1">The sequence shown here is derived from an EMBL/GenBank/DDBJ whole genome shotgun (WGS) entry which is preliminary data.</text>
</comment>
<accession>A0AB34ILK4</accession>
<evidence type="ECO:0008006" key="3">
    <source>
        <dbReference type="Google" id="ProtNLM"/>
    </source>
</evidence>
<evidence type="ECO:0000313" key="2">
    <source>
        <dbReference type="Proteomes" id="UP001515480"/>
    </source>
</evidence>
<organism evidence="1 2">
    <name type="scientific">Prymnesium parvum</name>
    <name type="common">Toxic golden alga</name>
    <dbReference type="NCBI Taxonomy" id="97485"/>
    <lineage>
        <taxon>Eukaryota</taxon>
        <taxon>Haptista</taxon>
        <taxon>Haptophyta</taxon>
        <taxon>Prymnesiophyceae</taxon>
        <taxon>Prymnesiales</taxon>
        <taxon>Prymnesiaceae</taxon>
        <taxon>Prymnesium</taxon>
    </lineage>
</organism>
<protein>
    <recommendedName>
        <fullName evidence="3">Methyltransferase domain-containing protein</fullName>
    </recommendedName>
</protein>
<sequence>MRSKPNVCALRESLPRELWGRERLDEPSMVEEIVAAVARAVGRSPGRLTLCEVNLASGAQLALALLCRLPLARYIGLDVSNSTVLAERRAFKEAVSASGRRGIVLRANAAVRSIFGVKFENSARPPQCDATVMSMDEALPRWRQALVADVPNVLQLLSAGRKGKGGVVLLRGGDCLSSRPNATAGVRETYVSTGGSEVEPECWRDAWRELVERGDVAESVCGARRWCVAVASCASECSAEAPLLARQRWDARALRRRANGTVAGGCARPKREVQLVGVNGTGWREGRFNFEFHRDYRYFSLLRCGGGANRTALCLLFKNHVYETWIGAVLSSDMGLTFTADPRLVFPRYDRRFKKRQWSLPRAHIGHNYALLSHGGVYYLVGGVCNRARTPGLPNQGIWMLRGRSWEWNSRERTSLVPLYISRGTFQPLPLPRDGPQWEDMRLIINGSHPGCVERREPSRMPWLTPGACEFDGRLSLVRHRAAFLLYTRANIFHRGRRFVQVTRSVDTVAWSPFELIQIDRYEPLNGDIYFFAAQRNPIHRGSLLAIFPVAHHLRGCIGISLSLDGVRWSRITPLKACELRGERTVDQPVAGSVILDPQSSTVHFWVHHNVPGINFDRLTPAELAHWLQNHPPGSSTIIRYSLHCSLLMNWTSQALRSIGTPEAEQLNKKDRYRCRAEDVGAQCL</sequence>
<dbReference type="EMBL" id="JBGBPQ010000022">
    <property type="protein sequence ID" value="KAL1503281.1"/>
    <property type="molecule type" value="Genomic_DNA"/>
</dbReference>
<gene>
    <name evidence="1" type="ORF">AB1Y20_011334</name>
</gene>
<proteinExistence type="predicted"/>
<evidence type="ECO:0000313" key="1">
    <source>
        <dbReference type="EMBL" id="KAL1503281.1"/>
    </source>
</evidence>
<keyword evidence="2" id="KW-1185">Reference proteome</keyword>
<dbReference type="AlphaFoldDB" id="A0AB34ILK4"/>